<dbReference type="Pfam" id="PF16107">
    <property type="entry name" value="DUF4825"/>
    <property type="match status" value="1"/>
</dbReference>
<dbReference type="Proteomes" id="UP000281915">
    <property type="component" value="Unassembled WGS sequence"/>
</dbReference>
<comment type="caution">
    <text evidence="2">The sequence shown here is derived from an EMBL/GenBank/DDBJ whole genome shotgun (WGS) entry which is preliminary data.</text>
</comment>
<dbReference type="RefSeq" id="WP_122913691.1">
    <property type="nucleotide sequence ID" value="NZ_RHHT01000027.1"/>
</dbReference>
<organism evidence="2 3">
    <name type="scientific">Brevibacillus panacihumi</name>
    <dbReference type="NCBI Taxonomy" id="497735"/>
    <lineage>
        <taxon>Bacteria</taxon>
        <taxon>Bacillati</taxon>
        <taxon>Bacillota</taxon>
        <taxon>Bacilli</taxon>
        <taxon>Bacillales</taxon>
        <taxon>Paenibacillaceae</taxon>
        <taxon>Brevibacillus</taxon>
    </lineage>
</organism>
<name>A0A3M8CQ47_9BACL</name>
<sequence>MNWRNKAILLLLLIGGFLYAVIQGIVIPANEEKAEQYQREQQEPWTHDLKSVLPYKNPYMGNAGNLINLFAHLPLNELERTYELESDRFTVNLHYKEAAGEIGMKELKRKLLYNSLAAFALIDNLQVVHYHFTDTTLTARRADVERIFPGPLAELLKEERWQEDVQKKWADEEFLEKSVETVFGG</sequence>
<dbReference type="InterPro" id="IPR032250">
    <property type="entry name" value="DUF4825"/>
</dbReference>
<gene>
    <name evidence="2" type="ORF">EDM58_12850</name>
</gene>
<accession>A0A3M8CQ47</accession>
<reference evidence="2 3" key="1">
    <citation type="submission" date="2018-10" db="EMBL/GenBank/DDBJ databases">
        <title>Phylogenomics of Brevibacillus.</title>
        <authorList>
            <person name="Dunlap C."/>
        </authorList>
    </citation>
    <scope>NUCLEOTIDE SEQUENCE [LARGE SCALE GENOMIC DNA]</scope>
    <source>
        <strain evidence="2 3">JCM 15085</strain>
    </source>
</reference>
<evidence type="ECO:0000313" key="3">
    <source>
        <dbReference type="Proteomes" id="UP000281915"/>
    </source>
</evidence>
<protein>
    <submittedName>
        <fullName evidence="2">DUF4825 domain-containing protein</fullName>
    </submittedName>
</protein>
<evidence type="ECO:0000313" key="2">
    <source>
        <dbReference type="EMBL" id="RNB77896.1"/>
    </source>
</evidence>
<dbReference type="AlphaFoldDB" id="A0A3M8CQ47"/>
<dbReference type="EMBL" id="RHHT01000027">
    <property type="protein sequence ID" value="RNB77896.1"/>
    <property type="molecule type" value="Genomic_DNA"/>
</dbReference>
<evidence type="ECO:0000259" key="1">
    <source>
        <dbReference type="Pfam" id="PF16107"/>
    </source>
</evidence>
<feature type="domain" description="DUF4825" evidence="1">
    <location>
        <begin position="53"/>
        <end position="135"/>
    </location>
</feature>
<proteinExistence type="predicted"/>